<dbReference type="Gene3D" id="2.40.10.10">
    <property type="entry name" value="Trypsin-like serine proteases"/>
    <property type="match status" value="1"/>
</dbReference>
<keyword evidence="1" id="KW-0645">Protease</keyword>
<keyword evidence="2 6" id="KW-0732">Signal</keyword>
<dbReference type="GO" id="GO:0004252">
    <property type="term" value="F:serine-type endopeptidase activity"/>
    <property type="evidence" value="ECO:0007669"/>
    <property type="project" value="InterPro"/>
</dbReference>
<accession>A0AB39Z3K0</accession>
<feature type="chain" id="PRO_5045039221" evidence="6">
    <location>
        <begin position="21"/>
        <end position="256"/>
    </location>
</feature>
<keyword evidence="5" id="KW-1015">Disulfide bond</keyword>
<dbReference type="RefSeq" id="XP_016927881.2">
    <property type="nucleotide sequence ID" value="XM_017072392.4"/>
</dbReference>
<dbReference type="PROSITE" id="PS50240">
    <property type="entry name" value="TRYPSIN_DOM"/>
    <property type="match status" value="1"/>
</dbReference>
<evidence type="ECO:0000256" key="6">
    <source>
        <dbReference type="SAM" id="SignalP"/>
    </source>
</evidence>
<proteinExistence type="predicted"/>
<gene>
    <name evidence="9" type="primary">LOC108008522</name>
</gene>
<sequence>MLQPAGILLLIILSWSTVEAAKNGTCFARGKPAKIQEVPWIASIQSNDKHMCSGAIINPKFVLIIGNCLTNLSLTTVKVRVGKADRDSGSNAGVCNEIIHTRNPKYPRDDNLSLLKLCEPLKTSAEVKAIEIIDKQPQKGAKGSVSGWGSLTKWRYNLKDCWAEHSKVLRKTDVQLKDIKECATIGKKIFTTTSVSDVNICSAKLEFTCSYDAGSPLVIGGKLAGIITAGSCIRRPEIYASLYNYRKWIETSTKDK</sequence>
<dbReference type="PANTHER" id="PTHR24276">
    <property type="entry name" value="POLYSERASE-RELATED"/>
    <property type="match status" value="1"/>
</dbReference>
<keyword evidence="4" id="KW-0720">Serine protease</keyword>
<evidence type="ECO:0000256" key="3">
    <source>
        <dbReference type="ARBA" id="ARBA00022801"/>
    </source>
</evidence>
<dbReference type="SUPFAM" id="SSF50494">
    <property type="entry name" value="Trypsin-like serine proteases"/>
    <property type="match status" value="1"/>
</dbReference>
<dbReference type="InterPro" id="IPR001254">
    <property type="entry name" value="Trypsin_dom"/>
</dbReference>
<feature type="domain" description="Peptidase S1" evidence="7">
    <location>
        <begin position="27"/>
        <end position="254"/>
    </location>
</feature>
<dbReference type="InterPro" id="IPR009003">
    <property type="entry name" value="Peptidase_S1_PA"/>
</dbReference>
<evidence type="ECO:0000313" key="8">
    <source>
        <dbReference type="Proteomes" id="UP001652628"/>
    </source>
</evidence>
<dbReference type="Pfam" id="PF00089">
    <property type="entry name" value="Trypsin"/>
    <property type="match status" value="1"/>
</dbReference>
<evidence type="ECO:0000256" key="5">
    <source>
        <dbReference type="ARBA" id="ARBA00023157"/>
    </source>
</evidence>
<dbReference type="Proteomes" id="UP001652628">
    <property type="component" value="Chromosome 2R"/>
</dbReference>
<protein>
    <submittedName>
        <fullName evidence="9">Trypsin iota-like</fullName>
    </submittedName>
</protein>
<evidence type="ECO:0000256" key="4">
    <source>
        <dbReference type="ARBA" id="ARBA00022825"/>
    </source>
</evidence>
<dbReference type="InterPro" id="IPR043504">
    <property type="entry name" value="Peptidase_S1_PA_chymotrypsin"/>
</dbReference>
<dbReference type="GeneID" id="108008522"/>
<dbReference type="PANTHER" id="PTHR24276:SF94">
    <property type="entry name" value="AT20289P-RELATED"/>
    <property type="match status" value="1"/>
</dbReference>
<evidence type="ECO:0000256" key="2">
    <source>
        <dbReference type="ARBA" id="ARBA00022729"/>
    </source>
</evidence>
<dbReference type="AlphaFoldDB" id="A0AB39Z3K0"/>
<feature type="signal peptide" evidence="6">
    <location>
        <begin position="1"/>
        <end position="20"/>
    </location>
</feature>
<evidence type="ECO:0000256" key="1">
    <source>
        <dbReference type="ARBA" id="ARBA00022670"/>
    </source>
</evidence>
<name>A0AB39Z3K0_DROSZ</name>
<dbReference type="InterPro" id="IPR050430">
    <property type="entry name" value="Peptidase_S1"/>
</dbReference>
<organism evidence="8 9">
    <name type="scientific">Drosophila suzukii</name>
    <name type="common">Spotted-wing drosophila fruit fly</name>
    <dbReference type="NCBI Taxonomy" id="28584"/>
    <lineage>
        <taxon>Eukaryota</taxon>
        <taxon>Metazoa</taxon>
        <taxon>Ecdysozoa</taxon>
        <taxon>Arthropoda</taxon>
        <taxon>Hexapoda</taxon>
        <taxon>Insecta</taxon>
        <taxon>Pterygota</taxon>
        <taxon>Neoptera</taxon>
        <taxon>Endopterygota</taxon>
        <taxon>Diptera</taxon>
        <taxon>Brachycera</taxon>
        <taxon>Muscomorpha</taxon>
        <taxon>Ephydroidea</taxon>
        <taxon>Drosophilidae</taxon>
        <taxon>Drosophila</taxon>
        <taxon>Sophophora</taxon>
    </lineage>
</organism>
<reference evidence="9" key="1">
    <citation type="submission" date="2025-08" db="UniProtKB">
        <authorList>
            <consortium name="RefSeq"/>
        </authorList>
    </citation>
    <scope>IDENTIFICATION</scope>
</reference>
<dbReference type="GO" id="GO:0006508">
    <property type="term" value="P:proteolysis"/>
    <property type="evidence" value="ECO:0007669"/>
    <property type="project" value="UniProtKB-KW"/>
</dbReference>
<evidence type="ECO:0000313" key="9">
    <source>
        <dbReference type="RefSeq" id="XP_016927881.2"/>
    </source>
</evidence>
<evidence type="ECO:0000259" key="7">
    <source>
        <dbReference type="PROSITE" id="PS50240"/>
    </source>
</evidence>
<keyword evidence="3" id="KW-0378">Hydrolase</keyword>
<dbReference type="SMART" id="SM00020">
    <property type="entry name" value="Tryp_SPc"/>
    <property type="match status" value="1"/>
</dbReference>
<keyword evidence="8" id="KW-1185">Reference proteome</keyword>